<dbReference type="PANTHER" id="PTHR43820">
    <property type="entry name" value="HIGH-AFFINITY BRANCHED-CHAIN AMINO ACID TRANSPORT ATP-BINDING PROTEIN LIVF"/>
    <property type="match status" value="1"/>
</dbReference>
<name>A0ABU4BW06_RHOGO</name>
<sequence>MSTVLSVDNLSAGYGRALAVRDVSFEVKEGEVVALLGRNGAGKTSTLLTLSGILKARGGTVSVGGRVVAPGRPYAATKAGIAHVPEERALFSGLTVRENLIIAGARGKSELAEVYELFPELERLIDRRAGLLSGGEQQMLALARALRQRPKVLMVDEMSLGLAPLICARLVSILRGLADTTGIAVVLVEQHLELALEAADRGYVLRHGSVVMSGTRDDLLLRRAELESSYLGGAAEQRSA</sequence>
<keyword evidence="5" id="KW-0029">Amino-acid transport</keyword>
<evidence type="ECO:0000256" key="4">
    <source>
        <dbReference type="ARBA" id="ARBA00022840"/>
    </source>
</evidence>
<evidence type="ECO:0000259" key="6">
    <source>
        <dbReference type="PROSITE" id="PS50893"/>
    </source>
</evidence>
<dbReference type="RefSeq" id="WP_317542545.1">
    <property type="nucleotide sequence ID" value="NZ_JAWLKB010000007.1"/>
</dbReference>
<dbReference type="PANTHER" id="PTHR43820:SF4">
    <property type="entry name" value="HIGH-AFFINITY BRANCHED-CHAIN AMINO ACID TRANSPORT ATP-BINDING PROTEIN LIVF"/>
    <property type="match status" value="1"/>
</dbReference>
<organism evidence="7 8">
    <name type="scientific">Rhodococcus globerulus</name>
    <dbReference type="NCBI Taxonomy" id="33008"/>
    <lineage>
        <taxon>Bacteria</taxon>
        <taxon>Bacillati</taxon>
        <taxon>Actinomycetota</taxon>
        <taxon>Actinomycetes</taxon>
        <taxon>Mycobacteriales</taxon>
        <taxon>Nocardiaceae</taxon>
        <taxon>Rhodococcus</taxon>
    </lineage>
</organism>
<dbReference type="InterPro" id="IPR003593">
    <property type="entry name" value="AAA+_ATPase"/>
</dbReference>
<dbReference type="PROSITE" id="PS00211">
    <property type="entry name" value="ABC_TRANSPORTER_1"/>
    <property type="match status" value="1"/>
</dbReference>
<gene>
    <name evidence="7" type="ORF">R3Q16_17530</name>
</gene>
<evidence type="ECO:0000313" key="8">
    <source>
        <dbReference type="Proteomes" id="UP001185927"/>
    </source>
</evidence>
<dbReference type="Pfam" id="PF00005">
    <property type="entry name" value="ABC_tran"/>
    <property type="match status" value="1"/>
</dbReference>
<keyword evidence="4 7" id="KW-0067">ATP-binding</keyword>
<feature type="domain" description="ABC transporter" evidence="6">
    <location>
        <begin position="5"/>
        <end position="232"/>
    </location>
</feature>
<keyword evidence="3" id="KW-0547">Nucleotide-binding</keyword>
<proteinExistence type="inferred from homology"/>
<protein>
    <submittedName>
        <fullName evidence="7">ABC transporter ATP-binding protein</fullName>
    </submittedName>
</protein>
<dbReference type="InterPro" id="IPR017871">
    <property type="entry name" value="ABC_transporter-like_CS"/>
</dbReference>
<evidence type="ECO:0000256" key="3">
    <source>
        <dbReference type="ARBA" id="ARBA00022741"/>
    </source>
</evidence>
<dbReference type="Proteomes" id="UP001185927">
    <property type="component" value="Unassembled WGS sequence"/>
</dbReference>
<evidence type="ECO:0000256" key="1">
    <source>
        <dbReference type="ARBA" id="ARBA00005417"/>
    </source>
</evidence>
<comment type="caution">
    <text evidence="7">The sequence shown here is derived from an EMBL/GenBank/DDBJ whole genome shotgun (WGS) entry which is preliminary data.</text>
</comment>
<dbReference type="CDD" id="cd03224">
    <property type="entry name" value="ABC_TM1139_LivF_branched"/>
    <property type="match status" value="1"/>
</dbReference>
<dbReference type="InterPro" id="IPR027417">
    <property type="entry name" value="P-loop_NTPase"/>
</dbReference>
<comment type="similarity">
    <text evidence="1">Belongs to the ABC transporter superfamily.</text>
</comment>
<dbReference type="SUPFAM" id="SSF52540">
    <property type="entry name" value="P-loop containing nucleoside triphosphate hydrolases"/>
    <property type="match status" value="1"/>
</dbReference>
<dbReference type="InterPro" id="IPR052156">
    <property type="entry name" value="BCAA_Transport_ATP-bd_LivF"/>
</dbReference>
<evidence type="ECO:0000256" key="5">
    <source>
        <dbReference type="ARBA" id="ARBA00022970"/>
    </source>
</evidence>
<evidence type="ECO:0000256" key="2">
    <source>
        <dbReference type="ARBA" id="ARBA00022448"/>
    </source>
</evidence>
<keyword evidence="8" id="KW-1185">Reference proteome</keyword>
<dbReference type="GO" id="GO:0005524">
    <property type="term" value="F:ATP binding"/>
    <property type="evidence" value="ECO:0007669"/>
    <property type="project" value="UniProtKB-KW"/>
</dbReference>
<accession>A0ABU4BW06</accession>
<dbReference type="Gene3D" id="3.40.50.300">
    <property type="entry name" value="P-loop containing nucleotide triphosphate hydrolases"/>
    <property type="match status" value="1"/>
</dbReference>
<evidence type="ECO:0000313" key="7">
    <source>
        <dbReference type="EMBL" id="MDV6268417.1"/>
    </source>
</evidence>
<dbReference type="PROSITE" id="PS50893">
    <property type="entry name" value="ABC_TRANSPORTER_2"/>
    <property type="match status" value="1"/>
</dbReference>
<dbReference type="InterPro" id="IPR003439">
    <property type="entry name" value="ABC_transporter-like_ATP-bd"/>
</dbReference>
<dbReference type="EMBL" id="JAWLKB010000007">
    <property type="protein sequence ID" value="MDV6268417.1"/>
    <property type="molecule type" value="Genomic_DNA"/>
</dbReference>
<reference evidence="7 8" key="1">
    <citation type="submission" date="2023-10" db="EMBL/GenBank/DDBJ databases">
        <title>Development of a sustainable strategy for remediation of hydrocarbon-contaminated territories based on the waste exchange concept.</title>
        <authorList>
            <person name="Krivoruchko A."/>
        </authorList>
    </citation>
    <scope>NUCLEOTIDE SEQUENCE [LARGE SCALE GENOMIC DNA]</scope>
    <source>
        <strain evidence="7 8">IEGM 1203</strain>
    </source>
</reference>
<dbReference type="SMART" id="SM00382">
    <property type="entry name" value="AAA"/>
    <property type="match status" value="1"/>
</dbReference>
<keyword evidence="2" id="KW-0813">Transport</keyword>